<name>A0A3S1JQ83_9BACL</name>
<keyword evidence="14" id="KW-1185">Reference proteome</keyword>
<dbReference type="PANTHER" id="PTHR43394:SF1">
    <property type="entry name" value="ATP-BINDING CASSETTE SUB-FAMILY B MEMBER 10, MITOCHONDRIAL"/>
    <property type="match status" value="1"/>
</dbReference>
<dbReference type="SUPFAM" id="SSF90123">
    <property type="entry name" value="ABC transporter transmembrane region"/>
    <property type="match status" value="1"/>
</dbReference>
<keyword evidence="7 10" id="KW-1133">Transmembrane helix</keyword>
<comment type="caution">
    <text evidence="13">The sequence shown here is derived from an EMBL/GenBank/DDBJ whole genome shotgun (WGS) entry which is preliminary data.</text>
</comment>
<dbReference type="RefSeq" id="WP_127198497.1">
    <property type="nucleotide sequence ID" value="NZ_RZNX01000002.1"/>
</dbReference>
<feature type="region of interest" description="Disordered" evidence="9">
    <location>
        <begin position="1"/>
        <end position="20"/>
    </location>
</feature>
<dbReference type="InterPro" id="IPR027417">
    <property type="entry name" value="P-loop_NTPase"/>
</dbReference>
<evidence type="ECO:0000259" key="11">
    <source>
        <dbReference type="PROSITE" id="PS50893"/>
    </source>
</evidence>
<dbReference type="PROSITE" id="PS00211">
    <property type="entry name" value="ABC_TRANSPORTER_1"/>
    <property type="match status" value="1"/>
</dbReference>
<reference evidence="13 14" key="1">
    <citation type="submission" date="2018-12" db="EMBL/GenBank/DDBJ databases">
        <authorList>
            <person name="Sun L."/>
            <person name="Chen Z."/>
        </authorList>
    </citation>
    <scope>NUCLEOTIDE SEQUENCE [LARGE SCALE GENOMIC DNA]</scope>
    <source>
        <strain evidence="13 14">3-5-3</strain>
    </source>
</reference>
<keyword evidence="3" id="KW-1003">Cell membrane</keyword>
<dbReference type="GO" id="GO:0015421">
    <property type="term" value="F:ABC-type oligopeptide transporter activity"/>
    <property type="evidence" value="ECO:0007669"/>
    <property type="project" value="TreeGrafter"/>
</dbReference>
<dbReference type="Proteomes" id="UP000272464">
    <property type="component" value="Unassembled WGS sequence"/>
</dbReference>
<evidence type="ECO:0000313" key="13">
    <source>
        <dbReference type="EMBL" id="RUT33382.1"/>
    </source>
</evidence>
<feature type="compositionally biased region" description="Gly residues" evidence="9">
    <location>
        <begin position="8"/>
        <end position="20"/>
    </location>
</feature>
<dbReference type="InterPro" id="IPR011527">
    <property type="entry name" value="ABC1_TM_dom"/>
</dbReference>
<feature type="transmembrane region" description="Helical" evidence="10">
    <location>
        <begin position="204"/>
        <end position="220"/>
    </location>
</feature>
<evidence type="ECO:0000256" key="1">
    <source>
        <dbReference type="ARBA" id="ARBA00004651"/>
    </source>
</evidence>
<feature type="transmembrane region" description="Helical" evidence="10">
    <location>
        <begin position="101"/>
        <end position="123"/>
    </location>
</feature>
<dbReference type="InterPro" id="IPR017871">
    <property type="entry name" value="ABC_transporter-like_CS"/>
</dbReference>
<proteinExistence type="predicted"/>
<dbReference type="InterPro" id="IPR003593">
    <property type="entry name" value="AAA+_ATPase"/>
</dbReference>
<dbReference type="PROSITE" id="PS50893">
    <property type="entry name" value="ABC_TRANSPORTER_2"/>
    <property type="match status" value="1"/>
</dbReference>
<comment type="subcellular location">
    <subcellularLocation>
        <location evidence="1">Cell membrane</location>
        <topology evidence="1">Multi-pass membrane protein</topology>
    </subcellularLocation>
</comment>
<evidence type="ECO:0000256" key="9">
    <source>
        <dbReference type="SAM" id="MobiDB-lite"/>
    </source>
</evidence>
<dbReference type="Pfam" id="PF00005">
    <property type="entry name" value="ABC_tran"/>
    <property type="match status" value="1"/>
</dbReference>
<dbReference type="GO" id="GO:0005886">
    <property type="term" value="C:plasma membrane"/>
    <property type="evidence" value="ECO:0007669"/>
    <property type="project" value="UniProtKB-SubCell"/>
</dbReference>
<feature type="domain" description="ABC transmembrane type-1" evidence="12">
    <location>
        <begin position="54"/>
        <end position="348"/>
    </location>
</feature>
<gene>
    <name evidence="13" type="ORF">EJP77_06965</name>
</gene>
<evidence type="ECO:0000256" key="10">
    <source>
        <dbReference type="SAM" id="Phobius"/>
    </source>
</evidence>
<evidence type="ECO:0000256" key="6">
    <source>
        <dbReference type="ARBA" id="ARBA00022840"/>
    </source>
</evidence>
<evidence type="ECO:0000259" key="12">
    <source>
        <dbReference type="PROSITE" id="PS50929"/>
    </source>
</evidence>
<keyword evidence="4 10" id="KW-0812">Transmembrane</keyword>
<evidence type="ECO:0000256" key="4">
    <source>
        <dbReference type="ARBA" id="ARBA00022692"/>
    </source>
</evidence>
<dbReference type="GO" id="GO:0005524">
    <property type="term" value="F:ATP binding"/>
    <property type="evidence" value="ECO:0007669"/>
    <property type="project" value="UniProtKB-KW"/>
</dbReference>
<keyword evidence="8 10" id="KW-0472">Membrane</keyword>
<accession>A0A3S1JQ83</accession>
<dbReference type="InterPro" id="IPR003439">
    <property type="entry name" value="ABC_transporter-like_ATP-bd"/>
</dbReference>
<dbReference type="InterPro" id="IPR039421">
    <property type="entry name" value="Type_1_exporter"/>
</dbReference>
<keyword evidence="2" id="KW-0813">Transport</keyword>
<dbReference type="FunFam" id="3.40.50.300:FF:000287">
    <property type="entry name" value="Multidrug ABC transporter ATP-binding protein"/>
    <property type="match status" value="1"/>
</dbReference>
<dbReference type="FunFam" id="1.20.1560.10:FF:000011">
    <property type="entry name" value="Multidrug ABC transporter ATP-binding protein"/>
    <property type="match status" value="1"/>
</dbReference>
<feature type="transmembrane region" description="Helical" evidence="10">
    <location>
        <begin position="51"/>
        <end position="69"/>
    </location>
</feature>
<dbReference type="CDD" id="cd18547">
    <property type="entry name" value="ABC_6TM_Tm288_like"/>
    <property type="match status" value="1"/>
</dbReference>
<evidence type="ECO:0000256" key="2">
    <source>
        <dbReference type="ARBA" id="ARBA00022448"/>
    </source>
</evidence>
<dbReference type="PROSITE" id="PS50929">
    <property type="entry name" value="ABC_TM1F"/>
    <property type="match status" value="1"/>
</dbReference>
<evidence type="ECO:0000256" key="7">
    <source>
        <dbReference type="ARBA" id="ARBA00022989"/>
    </source>
</evidence>
<evidence type="ECO:0000256" key="3">
    <source>
        <dbReference type="ARBA" id="ARBA00022475"/>
    </source>
</evidence>
<feature type="transmembrane region" description="Helical" evidence="10">
    <location>
        <begin position="284"/>
        <end position="312"/>
    </location>
</feature>
<dbReference type="OrthoDB" id="9770415at2"/>
<dbReference type="PANTHER" id="PTHR43394">
    <property type="entry name" value="ATP-DEPENDENT PERMEASE MDL1, MITOCHONDRIAL"/>
    <property type="match status" value="1"/>
</dbReference>
<dbReference type="InterPro" id="IPR036640">
    <property type="entry name" value="ABC1_TM_sf"/>
</dbReference>
<dbReference type="EMBL" id="RZNX01000002">
    <property type="protein sequence ID" value="RUT33382.1"/>
    <property type="molecule type" value="Genomic_DNA"/>
</dbReference>
<evidence type="ECO:0000313" key="14">
    <source>
        <dbReference type="Proteomes" id="UP000272464"/>
    </source>
</evidence>
<dbReference type="SMART" id="SM00382">
    <property type="entry name" value="AAA"/>
    <property type="match status" value="1"/>
</dbReference>
<dbReference type="GO" id="GO:0016887">
    <property type="term" value="F:ATP hydrolysis activity"/>
    <property type="evidence" value="ECO:0007669"/>
    <property type="project" value="InterPro"/>
</dbReference>
<sequence>MSTPGRQGPPGGGFGRGHGPGGPGMVLPGEKAKDFKGTLRRLLKYLKPHQAQIIAVIFMAVLSTIFSIISPKIMGKATTELFEGIKGRFMHVAGAHIDFGYIWNIILLLLVLYIISSTFTYIMQLLMAGVSQKTVYDLRRDVNDKLGRLPLKYFDSRTNGEILSRAVNDVDNISTTLQQSLTQLITSVLTIIGVIVMMLTISPLLTLIALITLPVSFLAIKKISGKSQKHFIGQQHNLGELNGHVEEMYTGHRIIKAFGREEKSIEKFDQINERLYESGWKAQFISGLIMPIMSFIGNIGYVLISVIGGIMVTRKALDIGDIQAFIQYVRQFTMPITQTANIANIIQSTVASAERVFELLDEEEEVPEAALPMERAEVRGDVAFEHVSFGYNDQQMLIEDMNIDVKQGQTIAIVGPTGAGKTTLINLLMRFYEVNEGRITVDGVNITDFKRGDLRNLFGMVLQDTWLFNGTIRDNIAYGRIGATEEEVVAAAKTAHADHFIRTLPDGYDTILNEEASNISQGQKQLLTIARAILADPSILILDEATSSVDTRTEVLIQKAMNELMKNRTSFVIAHRLSTIRDASLILVMNHGKVIEKGTHEDLLQKGGFYADLYNSQFNNRSAQEVAG</sequence>
<feature type="domain" description="ABC transporter" evidence="11">
    <location>
        <begin position="382"/>
        <end position="616"/>
    </location>
</feature>
<organism evidence="13 14">
    <name type="scientific">Paenibacillus zeisoli</name>
    <dbReference type="NCBI Taxonomy" id="2496267"/>
    <lineage>
        <taxon>Bacteria</taxon>
        <taxon>Bacillati</taxon>
        <taxon>Bacillota</taxon>
        <taxon>Bacilli</taxon>
        <taxon>Bacillales</taxon>
        <taxon>Paenibacillaceae</taxon>
        <taxon>Paenibacillus</taxon>
    </lineage>
</organism>
<dbReference type="SUPFAM" id="SSF52540">
    <property type="entry name" value="P-loop containing nucleoside triphosphate hydrolases"/>
    <property type="match status" value="1"/>
</dbReference>
<keyword evidence="6 13" id="KW-0067">ATP-binding</keyword>
<dbReference type="Pfam" id="PF00664">
    <property type="entry name" value="ABC_membrane"/>
    <property type="match status" value="1"/>
</dbReference>
<keyword evidence="5" id="KW-0547">Nucleotide-binding</keyword>
<dbReference type="CDD" id="cd03254">
    <property type="entry name" value="ABCC_Glucan_exporter_like"/>
    <property type="match status" value="1"/>
</dbReference>
<dbReference type="Gene3D" id="3.40.50.300">
    <property type="entry name" value="P-loop containing nucleotide triphosphate hydrolases"/>
    <property type="match status" value="1"/>
</dbReference>
<dbReference type="Gene3D" id="1.20.1560.10">
    <property type="entry name" value="ABC transporter type 1, transmembrane domain"/>
    <property type="match status" value="1"/>
</dbReference>
<dbReference type="AlphaFoldDB" id="A0A3S1JQ83"/>
<evidence type="ECO:0000256" key="5">
    <source>
        <dbReference type="ARBA" id="ARBA00022741"/>
    </source>
</evidence>
<evidence type="ECO:0000256" key="8">
    <source>
        <dbReference type="ARBA" id="ARBA00023136"/>
    </source>
</evidence>
<protein>
    <submittedName>
        <fullName evidence="13">ABC transporter ATP-binding protein</fullName>
    </submittedName>
</protein>